<dbReference type="OrthoDB" id="2788977at2759"/>
<feature type="transmembrane region" description="Helical" evidence="1">
    <location>
        <begin position="145"/>
        <end position="165"/>
    </location>
</feature>
<proteinExistence type="predicted"/>
<accession>A0A9P5JUY8</accession>
<keyword evidence="1" id="KW-0472">Membrane</keyword>
<dbReference type="Proteomes" id="UP000759537">
    <property type="component" value="Unassembled WGS sequence"/>
</dbReference>
<keyword evidence="3" id="KW-1185">Reference proteome</keyword>
<keyword evidence="1" id="KW-0812">Transmembrane</keyword>
<reference evidence="2" key="2">
    <citation type="journal article" date="2020" name="Nat. Commun.">
        <title>Large-scale genome sequencing of mycorrhizal fungi provides insights into the early evolution of symbiotic traits.</title>
        <authorList>
            <person name="Miyauchi S."/>
            <person name="Kiss E."/>
            <person name="Kuo A."/>
            <person name="Drula E."/>
            <person name="Kohler A."/>
            <person name="Sanchez-Garcia M."/>
            <person name="Morin E."/>
            <person name="Andreopoulos B."/>
            <person name="Barry K.W."/>
            <person name="Bonito G."/>
            <person name="Buee M."/>
            <person name="Carver A."/>
            <person name="Chen C."/>
            <person name="Cichocki N."/>
            <person name="Clum A."/>
            <person name="Culley D."/>
            <person name="Crous P.W."/>
            <person name="Fauchery L."/>
            <person name="Girlanda M."/>
            <person name="Hayes R.D."/>
            <person name="Keri Z."/>
            <person name="LaButti K."/>
            <person name="Lipzen A."/>
            <person name="Lombard V."/>
            <person name="Magnuson J."/>
            <person name="Maillard F."/>
            <person name="Murat C."/>
            <person name="Nolan M."/>
            <person name="Ohm R.A."/>
            <person name="Pangilinan J."/>
            <person name="Pereira M.F."/>
            <person name="Perotto S."/>
            <person name="Peter M."/>
            <person name="Pfister S."/>
            <person name="Riley R."/>
            <person name="Sitrit Y."/>
            <person name="Stielow J.B."/>
            <person name="Szollosi G."/>
            <person name="Zifcakova L."/>
            <person name="Stursova M."/>
            <person name="Spatafora J.W."/>
            <person name="Tedersoo L."/>
            <person name="Vaario L.M."/>
            <person name="Yamada A."/>
            <person name="Yan M."/>
            <person name="Wang P."/>
            <person name="Xu J."/>
            <person name="Bruns T."/>
            <person name="Baldrian P."/>
            <person name="Vilgalys R."/>
            <person name="Dunand C."/>
            <person name="Henrissat B."/>
            <person name="Grigoriev I.V."/>
            <person name="Hibbett D."/>
            <person name="Nagy L.G."/>
            <person name="Martin F.M."/>
        </authorList>
    </citation>
    <scope>NUCLEOTIDE SEQUENCE</scope>
    <source>
        <strain evidence="2">Prilba</strain>
    </source>
</reference>
<evidence type="ECO:0000313" key="3">
    <source>
        <dbReference type="Proteomes" id="UP000759537"/>
    </source>
</evidence>
<name>A0A9P5JUY8_9AGAM</name>
<sequence length="181" mass="21008">MPSSLPITPLRKSAAFEPELKDLEERLLEGLSNCRALESVIRDSFTSIKWKYRRAGQDTLRTSVPQIDEELAESLRVLAELEARLPVIRTQAIKIQLMYDSGRQKAEALAQDLRWLNRGWYERWYQVTFTSKGPVSWRWRSTLRILSVLAFMILAWMTTVALLGATHAHRQRLVWGERLPS</sequence>
<organism evidence="2 3">
    <name type="scientific">Russula ochroleuca</name>
    <dbReference type="NCBI Taxonomy" id="152965"/>
    <lineage>
        <taxon>Eukaryota</taxon>
        <taxon>Fungi</taxon>
        <taxon>Dikarya</taxon>
        <taxon>Basidiomycota</taxon>
        <taxon>Agaricomycotina</taxon>
        <taxon>Agaricomycetes</taxon>
        <taxon>Russulales</taxon>
        <taxon>Russulaceae</taxon>
        <taxon>Russula</taxon>
    </lineage>
</organism>
<evidence type="ECO:0000313" key="2">
    <source>
        <dbReference type="EMBL" id="KAF8464539.1"/>
    </source>
</evidence>
<gene>
    <name evidence="2" type="ORF">DFH94DRAFT_395864</name>
</gene>
<dbReference type="EMBL" id="WHVB01000055">
    <property type="protein sequence ID" value="KAF8464539.1"/>
    <property type="molecule type" value="Genomic_DNA"/>
</dbReference>
<reference evidence="2" key="1">
    <citation type="submission" date="2019-10" db="EMBL/GenBank/DDBJ databases">
        <authorList>
            <consortium name="DOE Joint Genome Institute"/>
            <person name="Kuo A."/>
            <person name="Miyauchi S."/>
            <person name="Kiss E."/>
            <person name="Drula E."/>
            <person name="Kohler A."/>
            <person name="Sanchez-Garcia M."/>
            <person name="Andreopoulos B."/>
            <person name="Barry K.W."/>
            <person name="Bonito G."/>
            <person name="Buee M."/>
            <person name="Carver A."/>
            <person name="Chen C."/>
            <person name="Cichocki N."/>
            <person name="Clum A."/>
            <person name="Culley D."/>
            <person name="Crous P.W."/>
            <person name="Fauchery L."/>
            <person name="Girlanda M."/>
            <person name="Hayes R."/>
            <person name="Keri Z."/>
            <person name="LaButti K."/>
            <person name="Lipzen A."/>
            <person name="Lombard V."/>
            <person name="Magnuson J."/>
            <person name="Maillard F."/>
            <person name="Morin E."/>
            <person name="Murat C."/>
            <person name="Nolan M."/>
            <person name="Ohm R."/>
            <person name="Pangilinan J."/>
            <person name="Pereira M."/>
            <person name="Perotto S."/>
            <person name="Peter M."/>
            <person name="Riley R."/>
            <person name="Sitrit Y."/>
            <person name="Stielow B."/>
            <person name="Szollosi G."/>
            <person name="Zifcakova L."/>
            <person name="Stursova M."/>
            <person name="Spatafora J.W."/>
            <person name="Tedersoo L."/>
            <person name="Vaario L.-M."/>
            <person name="Yamada A."/>
            <person name="Yan M."/>
            <person name="Wang P."/>
            <person name="Xu J."/>
            <person name="Bruns T."/>
            <person name="Baldrian P."/>
            <person name="Vilgalys R."/>
            <person name="Henrissat B."/>
            <person name="Grigoriev I.V."/>
            <person name="Hibbett D."/>
            <person name="Nagy L.G."/>
            <person name="Martin F.M."/>
        </authorList>
    </citation>
    <scope>NUCLEOTIDE SEQUENCE</scope>
    <source>
        <strain evidence="2">Prilba</strain>
    </source>
</reference>
<protein>
    <submittedName>
        <fullName evidence="2">Uncharacterized protein</fullName>
    </submittedName>
</protein>
<keyword evidence="1" id="KW-1133">Transmembrane helix</keyword>
<comment type="caution">
    <text evidence="2">The sequence shown here is derived from an EMBL/GenBank/DDBJ whole genome shotgun (WGS) entry which is preliminary data.</text>
</comment>
<evidence type="ECO:0000256" key="1">
    <source>
        <dbReference type="SAM" id="Phobius"/>
    </source>
</evidence>
<dbReference type="AlphaFoldDB" id="A0A9P5JUY8"/>